<proteinExistence type="predicted"/>
<dbReference type="InterPro" id="IPR015943">
    <property type="entry name" value="WD40/YVTN_repeat-like_dom_sf"/>
</dbReference>
<comment type="caution">
    <text evidence="1">The sequence shown here is derived from an EMBL/GenBank/DDBJ whole genome shotgun (WGS) entry which is preliminary data.</text>
</comment>
<dbReference type="InterPro" id="IPR051200">
    <property type="entry name" value="Host-pathogen_enzymatic-act"/>
</dbReference>
<dbReference type="EMBL" id="DTBX01000023">
    <property type="protein sequence ID" value="HGQ54954.1"/>
    <property type="molecule type" value="Genomic_DNA"/>
</dbReference>
<dbReference type="Gene3D" id="2.130.10.10">
    <property type="entry name" value="YVTN repeat-like/Quinoprotein amine dehydrogenase"/>
    <property type="match status" value="2"/>
</dbReference>
<dbReference type="SUPFAM" id="SSF50974">
    <property type="entry name" value="Nitrous oxide reductase, N-terminal domain"/>
    <property type="match status" value="2"/>
</dbReference>
<reference evidence="1" key="1">
    <citation type="journal article" date="2020" name="mSystems">
        <title>Genome- and Community-Level Interaction Insights into Carbon Utilization and Element Cycling Functions of Hydrothermarchaeota in Hydrothermal Sediment.</title>
        <authorList>
            <person name="Zhou Z."/>
            <person name="Liu Y."/>
            <person name="Xu W."/>
            <person name="Pan J."/>
            <person name="Luo Z.H."/>
            <person name="Li M."/>
        </authorList>
    </citation>
    <scope>NUCLEOTIDE SEQUENCE [LARGE SCALE GENOMIC DNA]</scope>
    <source>
        <strain evidence="1">SpSt-655</strain>
    </source>
</reference>
<gene>
    <name evidence="1" type="ORF">ENU28_00640</name>
</gene>
<organism evidence="1">
    <name type="scientific">candidate division WOR-3 bacterium</name>
    <dbReference type="NCBI Taxonomy" id="2052148"/>
    <lineage>
        <taxon>Bacteria</taxon>
        <taxon>Bacteria division WOR-3</taxon>
    </lineage>
</organism>
<protein>
    <submittedName>
        <fullName evidence="1">YncE family protein</fullName>
    </submittedName>
</protein>
<accession>A0A7V4CH56</accession>
<evidence type="ECO:0000313" key="1">
    <source>
        <dbReference type="EMBL" id="HGQ54954.1"/>
    </source>
</evidence>
<dbReference type="InterPro" id="IPR011045">
    <property type="entry name" value="N2O_reductase_N"/>
</dbReference>
<dbReference type="PANTHER" id="PTHR47197">
    <property type="entry name" value="PROTEIN NIRF"/>
    <property type="match status" value="1"/>
</dbReference>
<sequence length="415" mass="45900">MNFLKKEEAMKKILSILIFSFFLLNAQELETLLQVGRWPIDICWDSVHNKVFVVNQEATSRVWVINGENNQIIGTVENVGNQAQRIVFNPRTNRVYVGNLSSNNVAVIDAINNNLVTLVDVGGSVFDLTVDINNNLICAATNNGVAVIDQNNNLINLIPVQGNPVGIFYLSSTGKVYCLASRMGQNGFMHVIDAANGTVETSVNLLLDPQTACYNPNNNKIYVSNYSSNRVSIIQLPNHNVSSVVVGTGPKGLAYSSSNNMIYVANSGSNNISIIDGSSNNVVGTISNIPNPTAIFYSPVSNRLYGNSYNGDTVYIINPQNNSIVRRFQVGQGVNRFALNRTNQRVYATISWGDKVAIFRDIVAIEEMSDYKIKISSFNSKEIYSIDGRKYNSYQLKKGVYLLKSNNTFKKIIIY</sequence>
<dbReference type="AlphaFoldDB" id="A0A7V4CH56"/>
<name>A0A7V4CH56_UNCW3</name>
<dbReference type="PANTHER" id="PTHR47197:SF3">
    <property type="entry name" value="DIHYDRO-HEME D1 DEHYDROGENASE"/>
    <property type="match status" value="1"/>
</dbReference>